<keyword evidence="1" id="KW-1133">Transmembrane helix</keyword>
<reference evidence="2 3" key="1">
    <citation type="journal article" date="2013" name="Genome Announc.">
        <title>Genome Sequence of the Obligate Gammaproteobacterial Methanotroph Methylomicrobium album Strain BG8.</title>
        <authorList>
            <person name="Kits K.D."/>
            <person name="Kalyuzhnaya M.G."/>
            <person name="Klotz M.G."/>
            <person name="Jetten M.S."/>
            <person name="Op den Camp H.J."/>
            <person name="Vuilleumier S."/>
            <person name="Bringel F."/>
            <person name="Dispirito A.A."/>
            <person name="Murrell J.C."/>
            <person name="Bruce D."/>
            <person name="Cheng J.F."/>
            <person name="Copeland A."/>
            <person name="Goodwin L."/>
            <person name="Hauser L."/>
            <person name="Lajus A."/>
            <person name="Land M.L."/>
            <person name="Lapidus A."/>
            <person name="Lucas S."/>
            <person name="Medigue C."/>
            <person name="Pitluck S."/>
            <person name="Woyke T."/>
            <person name="Zeytun A."/>
            <person name="Stein L.Y."/>
        </authorList>
    </citation>
    <scope>NUCLEOTIDE SEQUENCE [LARGE SCALE GENOMIC DNA]</scope>
    <source>
        <strain evidence="2 3">BG8</strain>
    </source>
</reference>
<keyword evidence="3" id="KW-1185">Reference proteome</keyword>
<dbReference type="AlphaFoldDB" id="H8GR52"/>
<organism evidence="2 3">
    <name type="scientific">Methylomicrobium album BG8</name>
    <dbReference type="NCBI Taxonomy" id="686340"/>
    <lineage>
        <taxon>Bacteria</taxon>
        <taxon>Pseudomonadati</taxon>
        <taxon>Pseudomonadota</taxon>
        <taxon>Gammaproteobacteria</taxon>
        <taxon>Methylococcales</taxon>
        <taxon>Methylococcaceae</taxon>
        <taxon>Methylomicrobium</taxon>
    </lineage>
</organism>
<name>H8GR52_METAL</name>
<dbReference type="HOGENOM" id="CLU_207156_0_0_6"/>
<keyword evidence="1" id="KW-0812">Transmembrane</keyword>
<dbReference type="RefSeq" id="WP_005372099.1">
    <property type="nucleotide sequence ID" value="NZ_CM001475.1"/>
</dbReference>
<evidence type="ECO:0000313" key="2">
    <source>
        <dbReference type="EMBL" id="EIC29879.1"/>
    </source>
</evidence>
<feature type="transmembrane region" description="Helical" evidence="1">
    <location>
        <begin position="20"/>
        <end position="44"/>
    </location>
</feature>
<accession>H8GR52</accession>
<evidence type="ECO:0000313" key="3">
    <source>
        <dbReference type="Proteomes" id="UP000005090"/>
    </source>
</evidence>
<gene>
    <name evidence="2" type="ORF">Metal_2125</name>
</gene>
<evidence type="ECO:0000256" key="1">
    <source>
        <dbReference type="SAM" id="Phobius"/>
    </source>
</evidence>
<sequence length="50" mass="5525">MSELSEEERQKILESSPVGTWALLLIVGGAMTLAWLFIYFGVFLPRGPIG</sequence>
<dbReference type="eggNOG" id="ENOG502ZY18">
    <property type="taxonomic scope" value="Bacteria"/>
</dbReference>
<keyword evidence="1" id="KW-0472">Membrane</keyword>
<dbReference type="Proteomes" id="UP000005090">
    <property type="component" value="Chromosome"/>
</dbReference>
<protein>
    <submittedName>
        <fullName evidence="2">Uncharacterized protein</fullName>
    </submittedName>
</protein>
<dbReference type="EMBL" id="CM001475">
    <property type="protein sequence ID" value="EIC29879.1"/>
    <property type="molecule type" value="Genomic_DNA"/>
</dbReference>
<proteinExistence type="predicted"/>
<dbReference type="STRING" id="686340.Metal_2125"/>